<evidence type="ECO:0000256" key="2">
    <source>
        <dbReference type="ARBA" id="ARBA00022475"/>
    </source>
</evidence>
<evidence type="ECO:0000256" key="6">
    <source>
        <dbReference type="SAM" id="Phobius"/>
    </source>
</evidence>
<feature type="transmembrane region" description="Helical" evidence="6">
    <location>
        <begin position="230"/>
        <end position="251"/>
    </location>
</feature>
<keyword evidence="2" id="KW-1003">Cell membrane</keyword>
<feature type="transmembrane region" description="Helical" evidence="6">
    <location>
        <begin position="20"/>
        <end position="40"/>
    </location>
</feature>
<dbReference type="Gene3D" id="1.20.950.20">
    <property type="entry name" value="Transmembrane di-heme cytochromes, Chain C"/>
    <property type="match status" value="1"/>
</dbReference>
<feature type="transmembrane region" description="Helical" evidence="6">
    <location>
        <begin position="121"/>
        <end position="142"/>
    </location>
</feature>
<dbReference type="GO" id="GO:0005886">
    <property type="term" value="C:plasma membrane"/>
    <property type="evidence" value="ECO:0007669"/>
    <property type="project" value="UniProtKB-SubCell"/>
</dbReference>
<dbReference type="GO" id="GO:0022904">
    <property type="term" value="P:respiratory electron transport chain"/>
    <property type="evidence" value="ECO:0007669"/>
    <property type="project" value="InterPro"/>
</dbReference>
<keyword evidence="3 6" id="KW-0812">Transmembrane</keyword>
<organism evidence="8">
    <name type="scientific">marine sediment metagenome</name>
    <dbReference type="NCBI Taxonomy" id="412755"/>
    <lineage>
        <taxon>unclassified sequences</taxon>
        <taxon>metagenomes</taxon>
        <taxon>ecological metagenomes</taxon>
    </lineage>
</organism>
<feature type="transmembrane region" description="Helical" evidence="6">
    <location>
        <begin position="186"/>
        <end position="210"/>
    </location>
</feature>
<keyword evidence="4 6" id="KW-1133">Transmembrane helix</keyword>
<dbReference type="AlphaFoldDB" id="A0A0F9MTR8"/>
<feature type="domain" description="Cytochrome b561 bacterial/Ni-hydrogenase" evidence="7">
    <location>
        <begin position="14"/>
        <end position="264"/>
    </location>
</feature>
<evidence type="ECO:0000256" key="4">
    <source>
        <dbReference type="ARBA" id="ARBA00022989"/>
    </source>
</evidence>
<name>A0A0F9MTR8_9ZZZZ</name>
<dbReference type="InterPro" id="IPR011577">
    <property type="entry name" value="Cyt_b561_bac/Ni-Hgenase"/>
</dbReference>
<dbReference type="InterPro" id="IPR016174">
    <property type="entry name" value="Di-haem_cyt_TM"/>
</dbReference>
<evidence type="ECO:0000256" key="3">
    <source>
        <dbReference type="ARBA" id="ARBA00022692"/>
    </source>
</evidence>
<dbReference type="GO" id="GO:0009055">
    <property type="term" value="F:electron transfer activity"/>
    <property type="evidence" value="ECO:0007669"/>
    <property type="project" value="InterPro"/>
</dbReference>
<evidence type="ECO:0000256" key="1">
    <source>
        <dbReference type="ARBA" id="ARBA00004651"/>
    </source>
</evidence>
<proteinExistence type="predicted"/>
<accession>A0A0F9MTR8</accession>
<dbReference type="Pfam" id="PF01292">
    <property type="entry name" value="Ni_hydr_CYTB"/>
    <property type="match status" value="1"/>
</dbReference>
<comment type="caution">
    <text evidence="8">The sequence shown here is derived from an EMBL/GenBank/DDBJ whole genome shotgun (WGS) entry which is preliminary data.</text>
</comment>
<dbReference type="PANTHER" id="PTHR30485:SF1">
    <property type="entry name" value="CYTOCHROME YDHU-RELATED"/>
    <property type="match status" value="1"/>
</dbReference>
<comment type="subcellular location">
    <subcellularLocation>
        <location evidence="1">Cell membrane</location>
        <topology evidence="1">Multi-pass membrane protein</topology>
    </subcellularLocation>
</comment>
<dbReference type="PANTHER" id="PTHR30485">
    <property type="entry name" value="NI/FE-HYDROGENASE 1 B-TYPE CYTOCHROME SUBUNIT"/>
    <property type="match status" value="1"/>
</dbReference>
<keyword evidence="5 6" id="KW-0472">Membrane</keyword>
<protein>
    <recommendedName>
        <fullName evidence="7">Cytochrome b561 bacterial/Ni-hydrogenase domain-containing protein</fullName>
    </recommendedName>
</protein>
<gene>
    <name evidence="8" type="ORF">LCGC14_1343880</name>
</gene>
<dbReference type="InterPro" id="IPR051542">
    <property type="entry name" value="Hydrogenase_cytochrome"/>
</dbReference>
<dbReference type="EMBL" id="LAZR01008242">
    <property type="protein sequence ID" value="KKM80040.1"/>
    <property type="molecule type" value="Genomic_DNA"/>
</dbReference>
<evidence type="ECO:0000313" key="8">
    <source>
        <dbReference type="EMBL" id="KKM80040.1"/>
    </source>
</evidence>
<sequence length="280" mass="31621">MPRLKGHHRTFYKHRLPMRLAHWVSAVCLFILLLSGLQIFNAHPYLYWGSASDFNAPWLAIDARNTEQSGIEGQVRLYGHSLETTGVLGLSGGEGGNADQRAFPSWLTIPGGRWLSMGRSWHFFFAWLLVINASVFLIWAAFSGHLRQLVPTRADWLGFGESVKDHLRFKHPTGEAATRYNVLQKLAYLFVIFGLGSLIVTTGLCMSPRMDTVMSDFLTFYGGRQSARSIHFLAASGLVLFVVVHLFEVIVTGPLNNLRSMITGHYRYRTDTNHKEKHDD</sequence>
<reference evidence="8" key="1">
    <citation type="journal article" date="2015" name="Nature">
        <title>Complex archaea that bridge the gap between prokaryotes and eukaryotes.</title>
        <authorList>
            <person name="Spang A."/>
            <person name="Saw J.H."/>
            <person name="Jorgensen S.L."/>
            <person name="Zaremba-Niedzwiedzka K."/>
            <person name="Martijn J."/>
            <person name="Lind A.E."/>
            <person name="van Eijk R."/>
            <person name="Schleper C."/>
            <person name="Guy L."/>
            <person name="Ettema T.J."/>
        </authorList>
    </citation>
    <scope>NUCLEOTIDE SEQUENCE</scope>
</reference>
<dbReference type="GO" id="GO:0020037">
    <property type="term" value="F:heme binding"/>
    <property type="evidence" value="ECO:0007669"/>
    <property type="project" value="TreeGrafter"/>
</dbReference>
<evidence type="ECO:0000259" key="7">
    <source>
        <dbReference type="Pfam" id="PF01292"/>
    </source>
</evidence>
<dbReference type="SUPFAM" id="SSF81342">
    <property type="entry name" value="Transmembrane di-heme cytochromes"/>
    <property type="match status" value="1"/>
</dbReference>
<evidence type="ECO:0000256" key="5">
    <source>
        <dbReference type="ARBA" id="ARBA00023136"/>
    </source>
</evidence>